<comment type="catalytic activity">
    <reaction evidence="4 5">
        <text>O-phospho-L-tyrosyl-[protein] + H2O = L-tyrosyl-[protein] + phosphate</text>
        <dbReference type="Rhea" id="RHEA:10684"/>
        <dbReference type="Rhea" id="RHEA-COMP:10136"/>
        <dbReference type="Rhea" id="RHEA-COMP:20101"/>
        <dbReference type="ChEBI" id="CHEBI:15377"/>
        <dbReference type="ChEBI" id="CHEBI:43474"/>
        <dbReference type="ChEBI" id="CHEBI:46858"/>
        <dbReference type="ChEBI" id="CHEBI:61978"/>
        <dbReference type="EC" id="3.1.3.48"/>
    </reaction>
</comment>
<dbReference type="InterPro" id="IPR016667">
    <property type="entry name" value="Caps_polysacc_synth_CpsB/CapC"/>
</dbReference>
<dbReference type="EMBL" id="RHLK01000002">
    <property type="protein sequence ID" value="MVO98675.1"/>
    <property type="molecule type" value="Genomic_DNA"/>
</dbReference>
<comment type="similarity">
    <text evidence="1 5">Belongs to the metallo-dependent hydrolases superfamily. CpsB/CapC family.</text>
</comment>
<dbReference type="Proteomes" id="UP000490800">
    <property type="component" value="Unassembled WGS sequence"/>
</dbReference>
<dbReference type="PIRSF" id="PIRSF016557">
    <property type="entry name" value="Caps_synth_CpsB"/>
    <property type="match status" value="1"/>
</dbReference>
<evidence type="ECO:0000256" key="5">
    <source>
        <dbReference type="PIRNR" id="PIRNR016557"/>
    </source>
</evidence>
<keyword evidence="7" id="KW-1185">Reference proteome</keyword>
<reference evidence="6 7" key="1">
    <citation type="journal article" date="2019" name="Microorganisms">
        <title>Paenibacillus lutrae sp. nov., A Chitinolytic Species Isolated from A River Otter in Castril Natural Park, Granada, Spain.</title>
        <authorList>
            <person name="Rodriguez M."/>
            <person name="Reina J.C."/>
            <person name="Bejar V."/>
            <person name="Llamas I."/>
        </authorList>
    </citation>
    <scope>NUCLEOTIDE SEQUENCE [LARGE SCALE GENOMIC DNA]</scope>
    <source>
        <strain evidence="6 7">N10</strain>
    </source>
</reference>
<evidence type="ECO:0000313" key="6">
    <source>
        <dbReference type="EMBL" id="MVO98675.1"/>
    </source>
</evidence>
<keyword evidence="3 5" id="KW-0904">Protein phosphatase</keyword>
<proteinExistence type="inferred from homology"/>
<comment type="caution">
    <text evidence="6">The sequence shown here is derived from an EMBL/GenBank/DDBJ whole genome shotgun (WGS) entry which is preliminary data.</text>
</comment>
<dbReference type="Gene3D" id="3.20.20.140">
    <property type="entry name" value="Metal-dependent hydrolases"/>
    <property type="match status" value="1"/>
</dbReference>
<dbReference type="RefSeq" id="WP_157333087.1">
    <property type="nucleotide sequence ID" value="NZ_RHLK01000002.1"/>
</dbReference>
<evidence type="ECO:0000256" key="4">
    <source>
        <dbReference type="ARBA" id="ARBA00051722"/>
    </source>
</evidence>
<dbReference type="GO" id="GO:0004725">
    <property type="term" value="F:protein tyrosine phosphatase activity"/>
    <property type="evidence" value="ECO:0007669"/>
    <property type="project" value="UniProtKB-UniRule"/>
</dbReference>
<accession>A0A7X3FFJ0</accession>
<evidence type="ECO:0000256" key="2">
    <source>
        <dbReference type="ARBA" id="ARBA00022801"/>
    </source>
</evidence>
<dbReference type="GO" id="GO:0030145">
    <property type="term" value="F:manganese ion binding"/>
    <property type="evidence" value="ECO:0007669"/>
    <property type="project" value="UniProtKB-UniRule"/>
</dbReference>
<dbReference type="InterPro" id="IPR016195">
    <property type="entry name" value="Pol/histidinol_Pase-like"/>
</dbReference>
<sequence length="263" mass="27943">MDIDLHCHILPGLDDGAPDLAASVAMAQQAVGAGISRVVATPHHGGAYNNEAPAVIGAVQCLQHELDSRGIPLAVLPGHEVRISDSLLGDLEAGKLCTLGGSRYLLLELPSGRVPAGFGELLHELGVCGIVPILAHPERSSEIQREPERLREWIAGGLLLQVTAGAVTGAFGRRMQAFALRLCRTNAAHFLASDAHDVSARKWQLAEAYASIARKLSPDLVGTFRANAEYVAMNEAIIPEAVARGLSIPRVLDAWPFNIRVKG</sequence>
<dbReference type="OrthoDB" id="9788539at2"/>
<dbReference type="EC" id="3.1.3.48" evidence="5"/>
<protein>
    <recommendedName>
        <fullName evidence="5">Tyrosine-protein phosphatase</fullName>
        <ecNumber evidence="5">3.1.3.48</ecNumber>
    </recommendedName>
</protein>
<evidence type="ECO:0000313" key="7">
    <source>
        <dbReference type="Proteomes" id="UP000490800"/>
    </source>
</evidence>
<dbReference type="PANTHER" id="PTHR39181">
    <property type="entry name" value="TYROSINE-PROTEIN PHOSPHATASE YWQE"/>
    <property type="match status" value="1"/>
</dbReference>
<name>A0A7X3FFJ0_9BACL</name>
<evidence type="ECO:0000256" key="1">
    <source>
        <dbReference type="ARBA" id="ARBA00005750"/>
    </source>
</evidence>
<evidence type="ECO:0000256" key="3">
    <source>
        <dbReference type="ARBA" id="ARBA00022912"/>
    </source>
</evidence>
<keyword evidence="2 5" id="KW-0378">Hydrolase</keyword>
<organism evidence="6 7">
    <name type="scientific">Paenibacillus lutrae</name>
    <dbReference type="NCBI Taxonomy" id="2078573"/>
    <lineage>
        <taxon>Bacteria</taxon>
        <taxon>Bacillati</taxon>
        <taxon>Bacillota</taxon>
        <taxon>Bacilli</taxon>
        <taxon>Bacillales</taxon>
        <taxon>Paenibacillaceae</taxon>
        <taxon>Paenibacillus</taxon>
    </lineage>
</organism>
<dbReference type="Pfam" id="PF19567">
    <property type="entry name" value="CpsB_CapC"/>
    <property type="match status" value="1"/>
</dbReference>
<dbReference type="PANTHER" id="PTHR39181:SF1">
    <property type="entry name" value="TYROSINE-PROTEIN PHOSPHATASE YWQE"/>
    <property type="match status" value="1"/>
</dbReference>
<gene>
    <name evidence="6" type="ORF">EDM21_03935</name>
</gene>
<dbReference type="AlphaFoldDB" id="A0A7X3FFJ0"/>
<dbReference type="SUPFAM" id="SSF89550">
    <property type="entry name" value="PHP domain-like"/>
    <property type="match status" value="1"/>
</dbReference>